<dbReference type="PANTHER" id="PTHR36510">
    <property type="entry name" value="GLUTAMATE--CYSTEINE LIGASE 2-RELATED"/>
    <property type="match status" value="1"/>
</dbReference>
<reference evidence="6 7" key="1">
    <citation type="submission" date="2024-09" db="EMBL/GenBank/DDBJ databases">
        <authorList>
            <person name="Lee S.D."/>
        </authorList>
    </citation>
    <scope>NUCLEOTIDE SEQUENCE [LARGE SCALE GENOMIC DNA]</scope>
    <source>
        <strain evidence="6 7">N1-1</strain>
    </source>
</reference>
<comment type="function">
    <text evidence="5">ATP-dependent carboxylate-amine ligase which exhibits weak glutamate--cysteine ligase activity.</text>
</comment>
<evidence type="ECO:0000256" key="5">
    <source>
        <dbReference type="HAMAP-Rule" id="MF_01609"/>
    </source>
</evidence>
<dbReference type="RefSeq" id="WP_380503359.1">
    <property type="nucleotide sequence ID" value="NZ_JBHEZX010000002.1"/>
</dbReference>
<keyword evidence="7" id="KW-1185">Reference proteome</keyword>
<dbReference type="Pfam" id="PF04107">
    <property type="entry name" value="GCS2"/>
    <property type="match status" value="1"/>
</dbReference>
<evidence type="ECO:0000313" key="6">
    <source>
        <dbReference type="EMBL" id="MFC1408822.1"/>
    </source>
</evidence>
<evidence type="ECO:0000256" key="1">
    <source>
        <dbReference type="ARBA" id="ARBA00022598"/>
    </source>
</evidence>
<accession>A0ABV6V518</accession>
<dbReference type="NCBIfam" id="TIGR02050">
    <property type="entry name" value="gshA_cyan_rel"/>
    <property type="match status" value="1"/>
</dbReference>
<comment type="similarity">
    <text evidence="5">Belongs to the glutamate--cysteine ligase type 2 family. YbdK subfamily.</text>
</comment>
<evidence type="ECO:0000313" key="7">
    <source>
        <dbReference type="Proteomes" id="UP001592582"/>
    </source>
</evidence>
<dbReference type="InterPro" id="IPR006336">
    <property type="entry name" value="GCS2"/>
</dbReference>
<keyword evidence="3 5" id="KW-0067">ATP-binding</keyword>
<dbReference type="InterPro" id="IPR014746">
    <property type="entry name" value="Gln_synth/guanido_kin_cat_dom"/>
</dbReference>
<dbReference type="InterPro" id="IPR050141">
    <property type="entry name" value="GCL_type2/YbdK_subfam"/>
</dbReference>
<keyword evidence="2 5" id="KW-0547">Nucleotide-binding</keyword>
<comment type="caution">
    <text evidence="6">The sequence shown here is derived from an EMBL/GenBank/DDBJ whole genome shotgun (WGS) entry which is preliminary data.</text>
</comment>
<evidence type="ECO:0000256" key="2">
    <source>
        <dbReference type="ARBA" id="ARBA00022741"/>
    </source>
</evidence>
<proteinExistence type="inferred from homology"/>
<sequence>MTTLGVEEEYLLLDPGSGLPAPESRRVREAADLMPALGPDEVEPELLQAQVEIATPVCETLDEVAEHLLRLRGSVARAAAATGCRLAATGAAPLRGPEPVPVTSKARYRAMAGDAPQVVDEMLINGMHVHVAVADREDGVVVLNRIRPWLPVLVAMGANSPLWDGGDTGFASWRTLVFDRWPVSGPPPVFADDLDYTARTQALLDAGAMRDLGQIYWQARLSERYPTVEVRTLDVQLRVEDAVTLAGVVRALVLDALAGGPATAQGAVPPELVAAGNWQAARYGLGDRLIDPRDGRPRRAGDVVAGLVDRLGPALKESGDLDRVGAGVEALLREGSPAERQRRAFHEGGVEAVLELIAAA</sequence>
<gene>
    <name evidence="6" type="ORF">ACEZDG_05960</name>
</gene>
<dbReference type="EC" id="6.3.2.2" evidence="5"/>
<dbReference type="Proteomes" id="UP001592582">
    <property type="component" value="Unassembled WGS sequence"/>
</dbReference>
<dbReference type="HAMAP" id="MF_01609">
    <property type="entry name" value="Glu_cys_ligase_2"/>
    <property type="match status" value="1"/>
</dbReference>
<dbReference type="InterPro" id="IPR011793">
    <property type="entry name" value="YbdK"/>
</dbReference>
<evidence type="ECO:0000256" key="3">
    <source>
        <dbReference type="ARBA" id="ARBA00022840"/>
    </source>
</evidence>
<dbReference type="EMBL" id="JBHEZX010000002">
    <property type="protein sequence ID" value="MFC1408822.1"/>
    <property type="molecule type" value="Genomic_DNA"/>
</dbReference>
<dbReference type="GO" id="GO:0004357">
    <property type="term" value="F:glutamate-cysteine ligase activity"/>
    <property type="evidence" value="ECO:0007669"/>
    <property type="project" value="UniProtKB-EC"/>
</dbReference>
<dbReference type="SUPFAM" id="SSF55931">
    <property type="entry name" value="Glutamine synthetase/guanido kinase"/>
    <property type="match status" value="1"/>
</dbReference>
<evidence type="ECO:0000256" key="4">
    <source>
        <dbReference type="ARBA" id="ARBA00048819"/>
    </source>
</evidence>
<dbReference type="Gene3D" id="3.30.590.20">
    <property type="match status" value="1"/>
</dbReference>
<keyword evidence="1 5" id="KW-0436">Ligase</keyword>
<dbReference type="NCBIfam" id="NF010041">
    <property type="entry name" value="PRK13517.1-1"/>
    <property type="match status" value="1"/>
</dbReference>
<protein>
    <recommendedName>
        <fullName evidence="5">Putative glutamate--cysteine ligase 2</fullName>
        <ecNumber evidence="5">6.3.2.2</ecNumber>
    </recommendedName>
    <alternativeName>
        <fullName evidence="5">Gamma-glutamylcysteine synthetase 2</fullName>
        <shortName evidence="5">GCS 2</shortName>
        <shortName evidence="5">Gamma-GCS 2</shortName>
    </alternativeName>
</protein>
<name>A0ABV6V518_9ACTN</name>
<dbReference type="PANTHER" id="PTHR36510:SF1">
    <property type="entry name" value="GLUTAMATE--CYSTEINE LIGASE 2-RELATED"/>
    <property type="match status" value="1"/>
</dbReference>
<comment type="catalytic activity">
    <reaction evidence="4 5">
        <text>L-cysteine + L-glutamate + ATP = gamma-L-glutamyl-L-cysteine + ADP + phosphate + H(+)</text>
        <dbReference type="Rhea" id="RHEA:13285"/>
        <dbReference type="ChEBI" id="CHEBI:15378"/>
        <dbReference type="ChEBI" id="CHEBI:29985"/>
        <dbReference type="ChEBI" id="CHEBI:30616"/>
        <dbReference type="ChEBI" id="CHEBI:35235"/>
        <dbReference type="ChEBI" id="CHEBI:43474"/>
        <dbReference type="ChEBI" id="CHEBI:58173"/>
        <dbReference type="ChEBI" id="CHEBI:456216"/>
        <dbReference type="EC" id="6.3.2.2"/>
    </reaction>
</comment>
<organism evidence="6 7">
    <name type="scientific">Streptacidiphilus alkalitolerans</name>
    <dbReference type="NCBI Taxonomy" id="3342712"/>
    <lineage>
        <taxon>Bacteria</taxon>
        <taxon>Bacillati</taxon>
        <taxon>Actinomycetota</taxon>
        <taxon>Actinomycetes</taxon>
        <taxon>Kitasatosporales</taxon>
        <taxon>Streptomycetaceae</taxon>
        <taxon>Streptacidiphilus</taxon>
    </lineage>
</organism>